<dbReference type="AlphaFoldDB" id="A0AAW8B537"/>
<dbReference type="RefSeq" id="WP_305170634.1">
    <property type="nucleotide sequence ID" value="NZ_JAUUUU010000004.1"/>
</dbReference>
<gene>
    <name evidence="4" type="ORF">Q8A57_08565</name>
</gene>
<keyword evidence="5" id="KW-1185">Reference proteome</keyword>
<evidence type="ECO:0000256" key="1">
    <source>
        <dbReference type="PROSITE-ProRule" id="PRU00285"/>
    </source>
</evidence>
<dbReference type="CDD" id="cd06471">
    <property type="entry name" value="ACD_LpsHSP_like"/>
    <property type="match status" value="1"/>
</dbReference>
<dbReference type="InterPro" id="IPR002068">
    <property type="entry name" value="A-crystallin/Hsp20_dom"/>
</dbReference>
<comment type="caution">
    <text evidence="4">The sequence shown here is derived from an EMBL/GenBank/DDBJ whole genome shotgun (WGS) entry which is preliminary data.</text>
</comment>
<dbReference type="InterPro" id="IPR008978">
    <property type="entry name" value="HSP20-like_chaperone"/>
</dbReference>
<dbReference type="EMBL" id="JAUUUU010000004">
    <property type="protein sequence ID" value="MDP1521018.1"/>
    <property type="molecule type" value="Genomic_DNA"/>
</dbReference>
<dbReference type="Gene3D" id="2.60.40.790">
    <property type="match status" value="1"/>
</dbReference>
<proteinExistence type="inferred from homology"/>
<dbReference type="Proteomes" id="UP001178354">
    <property type="component" value="Unassembled WGS sequence"/>
</dbReference>
<evidence type="ECO:0000259" key="3">
    <source>
        <dbReference type="PROSITE" id="PS01031"/>
    </source>
</evidence>
<evidence type="ECO:0000256" key="2">
    <source>
        <dbReference type="RuleBase" id="RU003616"/>
    </source>
</evidence>
<dbReference type="PROSITE" id="PS01031">
    <property type="entry name" value="SHSP"/>
    <property type="match status" value="1"/>
</dbReference>
<organism evidence="4 5">
    <name type="scientific">Porticoccus litoralis</name>
    <dbReference type="NCBI Taxonomy" id="434086"/>
    <lineage>
        <taxon>Bacteria</taxon>
        <taxon>Pseudomonadati</taxon>
        <taxon>Pseudomonadota</taxon>
        <taxon>Gammaproteobacteria</taxon>
        <taxon>Cellvibrionales</taxon>
        <taxon>Porticoccaceae</taxon>
        <taxon>Porticoccus</taxon>
    </lineage>
</organism>
<protein>
    <submittedName>
        <fullName evidence="4">Hsp20/alpha crystallin family protein</fullName>
    </submittedName>
</protein>
<comment type="similarity">
    <text evidence="1 2">Belongs to the small heat shock protein (HSP20) family.</text>
</comment>
<dbReference type="SUPFAM" id="SSF49764">
    <property type="entry name" value="HSP20-like chaperones"/>
    <property type="match status" value="1"/>
</dbReference>
<feature type="domain" description="SHSP" evidence="3">
    <location>
        <begin position="29"/>
        <end position="142"/>
    </location>
</feature>
<reference evidence="4" key="2">
    <citation type="submission" date="2023-08" db="EMBL/GenBank/DDBJ databases">
        <authorList>
            <person name="Luo J."/>
        </authorList>
    </citation>
    <scope>NUCLEOTIDE SEQUENCE</scope>
    <source>
        <strain evidence="4">DSM 25064</strain>
    </source>
</reference>
<evidence type="ECO:0000313" key="4">
    <source>
        <dbReference type="EMBL" id="MDP1521018.1"/>
    </source>
</evidence>
<evidence type="ECO:0000313" key="5">
    <source>
        <dbReference type="Proteomes" id="UP001178354"/>
    </source>
</evidence>
<dbReference type="InterPro" id="IPR031107">
    <property type="entry name" value="Small_HSP"/>
</dbReference>
<accession>A0AAW8B537</accession>
<dbReference type="PANTHER" id="PTHR11527">
    <property type="entry name" value="HEAT-SHOCK PROTEIN 20 FAMILY MEMBER"/>
    <property type="match status" value="1"/>
</dbReference>
<reference evidence="4" key="1">
    <citation type="journal article" date="2010" name="Int. J. Syst. Evol. Microbiol.">
        <title>Porticoccus litoralis gen. nov., sp. nov., a gammaproteobacterium isolated from the Yellow Sea.</title>
        <authorList>
            <person name="Oh H.M."/>
            <person name="Kim H."/>
            <person name="Kim K.M."/>
            <person name="Min G.S."/>
            <person name="Cho J.C."/>
        </authorList>
    </citation>
    <scope>NUCLEOTIDE SEQUENCE</scope>
    <source>
        <strain evidence="4">DSM 25064</strain>
    </source>
</reference>
<name>A0AAW8B537_9GAMM</name>
<dbReference type="Pfam" id="PF00011">
    <property type="entry name" value="HSP20"/>
    <property type="match status" value="1"/>
</dbReference>
<sequence>MSLVPRSRFFDMDRFFDDFWAANGNEADAPESFFSPRVDIVDRDDHYEITAEMPGVKKEDISITLENGVLRLEAETTQEKKEERKGKVIRQERRFGKYVRSFNLGGDVHEEDIKASFDDGVLKLSAPKKTKAAPTQKRIDIN</sequence>